<organism evidence="2 3">
    <name type="scientific">Mesobacillus campisalis</name>
    <dbReference type="NCBI Taxonomy" id="1408103"/>
    <lineage>
        <taxon>Bacteria</taxon>
        <taxon>Bacillati</taxon>
        <taxon>Bacillota</taxon>
        <taxon>Bacilli</taxon>
        <taxon>Bacillales</taxon>
        <taxon>Bacillaceae</taxon>
        <taxon>Mesobacillus</taxon>
    </lineage>
</organism>
<dbReference type="Proteomes" id="UP000034166">
    <property type="component" value="Unassembled WGS sequence"/>
</dbReference>
<protein>
    <submittedName>
        <fullName evidence="2">Serine/threonine protein phosphatase</fullName>
    </submittedName>
</protein>
<proteinExistence type="predicted"/>
<dbReference type="SUPFAM" id="SSF81606">
    <property type="entry name" value="PP2C-like"/>
    <property type="match status" value="1"/>
</dbReference>
<keyword evidence="3" id="KW-1185">Reference proteome</keyword>
<reference evidence="2 3" key="1">
    <citation type="submission" date="2015-04" db="EMBL/GenBank/DDBJ databases">
        <title>Taxonomic description and genome sequence of Bacillus campisalis sp. nov., a novel member of the genus Bacillus isolated from solar saltern.</title>
        <authorList>
            <person name="Mathan Kumar R."/>
            <person name="Kaur G."/>
            <person name="Kumar A."/>
            <person name="Singh N.K."/>
            <person name="Kaur N."/>
            <person name="Kumar N."/>
            <person name="Mayilraj S."/>
        </authorList>
    </citation>
    <scope>NUCLEOTIDE SEQUENCE [LARGE SCALE GENOMIC DNA]</scope>
    <source>
        <strain evidence="2 3">SA2-6</strain>
    </source>
</reference>
<dbReference type="RefSeq" id="WP_046522789.1">
    <property type="nucleotide sequence ID" value="NZ_LAYY01000005.1"/>
</dbReference>
<gene>
    <name evidence="2" type="ORF">WQ57_05750</name>
</gene>
<dbReference type="PATRIC" id="fig|1408103.3.peg.1291"/>
<evidence type="ECO:0000313" key="2">
    <source>
        <dbReference type="EMBL" id="KKK38855.1"/>
    </source>
</evidence>
<dbReference type="OrthoDB" id="9801841at2"/>
<dbReference type="InterPro" id="IPR036457">
    <property type="entry name" value="PPM-type-like_dom_sf"/>
</dbReference>
<dbReference type="AlphaFoldDB" id="A0A0M2T221"/>
<dbReference type="EMBL" id="LAYY01000005">
    <property type="protein sequence ID" value="KKK38855.1"/>
    <property type="molecule type" value="Genomic_DNA"/>
</dbReference>
<name>A0A0M2T221_9BACI</name>
<dbReference type="CDD" id="cd00143">
    <property type="entry name" value="PP2Cc"/>
    <property type="match status" value="1"/>
</dbReference>
<dbReference type="PROSITE" id="PS51746">
    <property type="entry name" value="PPM_2"/>
    <property type="match status" value="1"/>
</dbReference>
<evidence type="ECO:0000313" key="3">
    <source>
        <dbReference type="Proteomes" id="UP000034166"/>
    </source>
</evidence>
<comment type="caution">
    <text evidence="2">The sequence shown here is derived from an EMBL/GenBank/DDBJ whole genome shotgun (WGS) entry which is preliminary data.</text>
</comment>
<dbReference type="SMART" id="SM00331">
    <property type="entry name" value="PP2C_SIG"/>
    <property type="match status" value="1"/>
</dbReference>
<evidence type="ECO:0000259" key="1">
    <source>
        <dbReference type="PROSITE" id="PS51746"/>
    </source>
</evidence>
<accession>A0A0M2T221</accession>
<sequence length="261" mass="28908">MAFQMAYHTDIGIKKKSNQDGLLMKTAKTPEGEVGLFAICDGMGGLSHGELASATVIRGLSDWFDQELPNLLREKQERSIISGLQTCITALNDKIFSYGKARNIQLGTTLSALMVVYSRCYIIQVGDSRIYSISSGVTQLTKDQSLVAREVERGNLTAEQARRDPRRNILLQCIGATENLDITITEGLVEDQAYYLLCTDGFYHEIQARELAESLQQGQFYSESQLKVKLVELVELAKGRQETDNISVIAVSSTQKRGETA</sequence>
<dbReference type="Pfam" id="PF13672">
    <property type="entry name" value="PP2C_2"/>
    <property type="match status" value="1"/>
</dbReference>
<dbReference type="Gene3D" id="3.60.40.10">
    <property type="entry name" value="PPM-type phosphatase domain"/>
    <property type="match status" value="1"/>
</dbReference>
<feature type="domain" description="PPM-type phosphatase" evidence="1">
    <location>
        <begin position="4"/>
        <end position="253"/>
    </location>
</feature>
<dbReference type="InterPro" id="IPR001932">
    <property type="entry name" value="PPM-type_phosphatase-like_dom"/>
</dbReference>
<dbReference type="SMART" id="SM00332">
    <property type="entry name" value="PP2Cc"/>
    <property type="match status" value="1"/>
</dbReference>